<evidence type="ECO:0000313" key="3">
    <source>
        <dbReference type="Proteomes" id="UP000027982"/>
    </source>
</evidence>
<dbReference type="Proteomes" id="UP000027982">
    <property type="component" value="Chromosome"/>
</dbReference>
<evidence type="ECO:0000313" key="2">
    <source>
        <dbReference type="EMBL" id="AIE84523.1"/>
    </source>
</evidence>
<organism evidence="2 3">
    <name type="scientific">Fimbriimonas ginsengisoli Gsoil 348</name>
    <dbReference type="NCBI Taxonomy" id="661478"/>
    <lineage>
        <taxon>Bacteria</taxon>
        <taxon>Bacillati</taxon>
        <taxon>Armatimonadota</taxon>
        <taxon>Fimbriimonadia</taxon>
        <taxon>Fimbriimonadales</taxon>
        <taxon>Fimbriimonadaceae</taxon>
        <taxon>Fimbriimonas</taxon>
    </lineage>
</organism>
<evidence type="ECO:0000256" key="1">
    <source>
        <dbReference type="SAM" id="MobiDB-lite"/>
    </source>
</evidence>
<accession>A0A068NLV0</accession>
<dbReference type="KEGG" id="fgi:OP10G_1155"/>
<dbReference type="AlphaFoldDB" id="A0A068NLV0"/>
<dbReference type="STRING" id="661478.OP10G_1155"/>
<keyword evidence="3" id="KW-1185">Reference proteome</keyword>
<feature type="region of interest" description="Disordered" evidence="1">
    <location>
        <begin position="1"/>
        <end position="21"/>
    </location>
</feature>
<name>A0A068NLV0_FIMGI</name>
<gene>
    <name evidence="2" type="ORF">OP10G_1155</name>
</gene>
<proteinExistence type="predicted"/>
<sequence length="37" mass="4031">MGGFLHPQPPPHRTYIDEEGAPEPVSNVISANFKIAI</sequence>
<protein>
    <submittedName>
        <fullName evidence="2">Uncharacterized protein</fullName>
    </submittedName>
</protein>
<dbReference type="EMBL" id="CP007139">
    <property type="protein sequence ID" value="AIE84523.1"/>
    <property type="molecule type" value="Genomic_DNA"/>
</dbReference>
<dbReference type="HOGENOM" id="CLU_3343928_0_0_0"/>
<reference evidence="2 3" key="1">
    <citation type="journal article" date="2014" name="PLoS ONE">
        <title>The first complete genome sequence of the class fimbriimonadia in the phylum armatimonadetes.</title>
        <authorList>
            <person name="Hu Z.Y."/>
            <person name="Wang Y.Z."/>
            <person name="Im W.T."/>
            <person name="Wang S.Y."/>
            <person name="Zhao G.P."/>
            <person name="Zheng H.J."/>
            <person name="Quan Z.X."/>
        </authorList>
    </citation>
    <scope>NUCLEOTIDE SEQUENCE [LARGE SCALE GENOMIC DNA]</scope>
    <source>
        <strain evidence="2">Gsoil 348</strain>
    </source>
</reference>